<dbReference type="InterPro" id="IPR051060">
    <property type="entry name" value="Carbamoyltrans_HypF-like"/>
</dbReference>
<dbReference type="GO" id="GO:0003998">
    <property type="term" value="F:acylphosphatase activity"/>
    <property type="evidence" value="ECO:0007669"/>
    <property type="project" value="UniProtKB-EC"/>
</dbReference>
<dbReference type="PANTHER" id="PTHR42959:SF1">
    <property type="entry name" value="CARBAMOYLTRANSFERASE HYPF"/>
    <property type="match status" value="1"/>
</dbReference>
<dbReference type="EMBL" id="PGTK01000011">
    <property type="protein sequence ID" value="PJF30349.1"/>
    <property type="molecule type" value="Genomic_DNA"/>
</dbReference>
<comment type="catalytic activity">
    <reaction evidence="9">
        <text>an acyl phosphate + H2O = a carboxylate + phosphate + H(+)</text>
        <dbReference type="Rhea" id="RHEA:14965"/>
        <dbReference type="ChEBI" id="CHEBI:15377"/>
        <dbReference type="ChEBI" id="CHEBI:15378"/>
        <dbReference type="ChEBI" id="CHEBI:29067"/>
        <dbReference type="ChEBI" id="CHEBI:43474"/>
        <dbReference type="ChEBI" id="CHEBI:59918"/>
        <dbReference type="EC" id="3.6.1.7"/>
    </reaction>
</comment>
<dbReference type="AlphaFoldDB" id="A0A2M8NYI4"/>
<name>A0A2M8NYI4_9CHLR</name>
<dbReference type="InterPro" id="IPR041440">
    <property type="entry name" value="HypF_C"/>
</dbReference>
<reference evidence="12 13" key="1">
    <citation type="submission" date="2017-11" db="EMBL/GenBank/DDBJ databases">
        <title>Evolution of Phototrophy in the Chloroflexi Phylum Driven by Horizontal Gene Transfer.</title>
        <authorList>
            <person name="Ward L.M."/>
            <person name="Hemp J."/>
            <person name="Shih P.M."/>
            <person name="Mcglynn S.E."/>
            <person name="Fischer W."/>
        </authorList>
    </citation>
    <scope>NUCLEOTIDE SEQUENCE [LARGE SCALE GENOMIC DNA]</scope>
    <source>
        <strain evidence="12">CP2_2F</strain>
    </source>
</reference>
<dbReference type="NCBIfam" id="TIGR00143">
    <property type="entry name" value="hypF"/>
    <property type="match status" value="1"/>
</dbReference>
<dbReference type="GO" id="GO:0051604">
    <property type="term" value="P:protein maturation"/>
    <property type="evidence" value="ECO:0007669"/>
    <property type="project" value="TreeGrafter"/>
</dbReference>
<dbReference type="EC" id="6.2.-.-" evidence="8"/>
<dbReference type="Proteomes" id="UP000228921">
    <property type="component" value="Unassembled WGS sequence"/>
</dbReference>
<dbReference type="GO" id="GO:0016874">
    <property type="term" value="F:ligase activity"/>
    <property type="evidence" value="ECO:0007669"/>
    <property type="project" value="UniProtKB-UniRule"/>
</dbReference>
<dbReference type="Pfam" id="PF22521">
    <property type="entry name" value="HypF_C_2"/>
    <property type="match status" value="1"/>
</dbReference>
<evidence type="ECO:0000313" key="12">
    <source>
        <dbReference type="EMBL" id="PJF30349.1"/>
    </source>
</evidence>
<dbReference type="PANTHER" id="PTHR42959">
    <property type="entry name" value="CARBAMOYLTRANSFERASE"/>
    <property type="match status" value="1"/>
</dbReference>
<keyword evidence="9" id="KW-0378">Hydrolase</keyword>
<comment type="caution">
    <text evidence="12">The sequence shown here is derived from an EMBL/GenBank/DDBJ whole genome shotgun (WGS) entry which is preliminary data.</text>
</comment>
<dbReference type="SUPFAM" id="SSF54975">
    <property type="entry name" value="Acylphosphatase/BLUF domain-like"/>
    <property type="match status" value="1"/>
</dbReference>
<dbReference type="Pfam" id="PF07503">
    <property type="entry name" value="zf-HYPF"/>
    <property type="match status" value="2"/>
</dbReference>
<dbReference type="Gene3D" id="3.30.110.120">
    <property type="match status" value="1"/>
</dbReference>
<evidence type="ECO:0000256" key="6">
    <source>
        <dbReference type="ARBA" id="ARBA00022833"/>
    </source>
</evidence>
<dbReference type="Gene3D" id="3.90.870.50">
    <property type="match status" value="1"/>
</dbReference>
<dbReference type="PROSITE" id="PS51163">
    <property type="entry name" value="YRDC"/>
    <property type="match status" value="1"/>
</dbReference>
<evidence type="ECO:0000256" key="8">
    <source>
        <dbReference type="PIRNR" id="PIRNR006256"/>
    </source>
</evidence>
<organism evidence="12 13">
    <name type="scientific">Candidatus Thermofonsia Clade 1 bacterium</name>
    <dbReference type="NCBI Taxonomy" id="2364210"/>
    <lineage>
        <taxon>Bacteria</taxon>
        <taxon>Bacillati</taxon>
        <taxon>Chloroflexota</taxon>
        <taxon>Candidatus Thermofontia</taxon>
        <taxon>Candidatus Thermofonsia Clade 1</taxon>
    </lineage>
</organism>
<dbReference type="Gene3D" id="3.30.420.40">
    <property type="match status" value="1"/>
</dbReference>
<feature type="domain" description="YrdC-like" evidence="11">
    <location>
        <begin position="202"/>
        <end position="386"/>
    </location>
</feature>
<evidence type="ECO:0000256" key="1">
    <source>
        <dbReference type="ARBA" id="ARBA00004711"/>
    </source>
</evidence>
<dbReference type="UniPathway" id="UPA00335"/>
<evidence type="ECO:0000256" key="7">
    <source>
        <dbReference type="ARBA" id="ARBA00048220"/>
    </source>
</evidence>
<feature type="active site" evidence="9">
    <location>
        <position position="38"/>
    </location>
</feature>
<keyword evidence="6" id="KW-0862">Zinc</keyword>
<evidence type="ECO:0000256" key="4">
    <source>
        <dbReference type="ARBA" id="ARBA00022723"/>
    </source>
</evidence>
<dbReference type="InterPro" id="IPR004421">
    <property type="entry name" value="Carbamoyltransferase_HypF"/>
</dbReference>
<dbReference type="GO" id="GO:0008270">
    <property type="term" value="F:zinc ion binding"/>
    <property type="evidence" value="ECO:0007669"/>
    <property type="project" value="UniProtKB-KW"/>
</dbReference>
<keyword evidence="5" id="KW-0863">Zinc-finger</keyword>
<comment type="pathway">
    <text evidence="1">Protein modification; [NiFe] hydrogenase maturation.</text>
</comment>
<evidence type="ECO:0000256" key="2">
    <source>
        <dbReference type="ARBA" id="ARBA00008097"/>
    </source>
</evidence>
<evidence type="ECO:0000313" key="13">
    <source>
        <dbReference type="Proteomes" id="UP000228921"/>
    </source>
</evidence>
<dbReference type="PROSITE" id="PS51160">
    <property type="entry name" value="ACYLPHOSPHATASE_3"/>
    <property type="match status" value="1"/>
</dbReference>
<dbReference type="Pfam" id="PF01300">
    <property type="entry name" value="Sua5_yciO_yrdC"/>
    <property type="match status" value="1"/>
</dbReference>
<keyword evidence="12" id="KW-0808">Transferase</keyword>
<sequence length="775" mass="85430">MTTRRLRLKLSGVVQGVGFRPFVYRLACDLALGGWIVNAPHGVIIEIEGDSERLEAFLRRLPREKPAHALITALEQTEIPPCGERAFEIRHSQAEGERTALILPDLATCPDCLRELFDPQDRRYRYPFINCTYCGPRYSVILSLPYDRPNTTMRTFALCEACRHEYENPLDRRFHAQPTACPRCGPSLAAWSGRGEVLAEREDALLWAEKALRDGQIVALKGLGGFQLLCDARNAESVQTLRLRKRRPDKPFAVMLPDLETARRLCHVDEQEAALLTSAAAPIVLLRLRSAELAEEIAPHNPYLGVMLPYTPLHHLLMRDLGFPIVATSGNLSGEPICTDEREALARLGGIADLFLVHDRPIARAVDDSVVCVALDKPLILRRARGYAPLPVPVPQGAPLPPLIAVGAHQKNTICVAEGGRAILSQHIGDLENIESERAFKQTLQDLAQMYAVRPRLIVCDAHPDYLSTQHAEELAAERALPLLRVQHHYAHALACMAENEIAPSFLAVTWDGTGYGTDGTVWGGEFLEVTAESFVRVATWRAFPLIGGEAAAREPRRSALGALWAMYGGKLPASLYDLPSLRAFAPSELRLSLRALERGVNAPLTSSVGRLFDVVASLLDLNQRMSFEGQAAMRLEFAALAAAQNTDESYPFEVTTITTANGQAVRIIDYAQVLEAIMSDLRRGVSVMGIARRFHQTLCQVILAQARTAGLERVALCGGCFQNRLLLANAVAVLREAGFTPFWAAPVPPNDGGISYGQAIAARRWLNFQDEERR</sequence>
<accession>A0A2M8NYI4</accession>
<dbReference type="SUPFAM" id="SSF53067">
    <property type="entry name" value="Actin-like ATPase domain"/>
    <property type="match status" value="1"/>
</dbReference>
<dbReference type="InterPro" id="IPR006070">
    <property type="entry name" value="Sua5-like_dom"/>
</dbReference>
<dbReference type="SUPFAM" id="SSF55821">
    <property type="entry name" value="YrdC/RibB"/>
    <property type="match status" value="1"/>
</dbReference>
<gene>
    <name evidence="12" type="primary">hypF</name>
    <name evidence="12" type="ORF">CUN51_08040</name>
</gene>
<dbReference type="Gene3D" id="3.30.420.360">
    <property type="match status" value="1"/>
</dbReference>
<dbReference type="InterPro" id="IPR043129">
    <property type="entry name" value="ATPase_NBD"/>
</dbReference>
<proteinExistence type="inferred from homology"/>
<dbReference type="GO" id="GO:0016743">
    <property type="term" value="F:carboxyl- or carbamoyltransferase activity"/>
    <property type="evidence" value="ECO:0007669"/>
    <property type="project" value="UniProtKB-UniRule"/>
</dbReference>
<dbReference type="Pfam" id="PF17788">
    <property type="entry name" value="HypF_C"/>
    <property type="match status" value="1"/>
</dbReference>
<dbReference type="InterPro" id="IPR017968">
    <property type="entry name" value="Acylphosphatase_CS"/>
</dbReference>
<dbReference type="PIRSF" id="PIRSF006256">
    <property type="entry name" value="CMPcnvr_hdrg_mat"/>
    <property type="match status" value="1"/>
</dbReference>
<dbReference type="InterPro" id="IPR036046">
    <property type="entry name" value="Acylphosphatase-like_dom_sf"/>
</dbReference>
<evidence type="ECO:0000256" key="5">
    <source>
        <dbReference type="ARBA" id="ARBA00022771"/>
    </source>
</evidence>
<dbReference type="InterPro" id="IPR055128">
    <property type="entry name" value="HypF_C_2"/>
</dbReference>
<feature type="domain" description="Acylphosphatase-like" evidence="10">
    <location>
        <begin position="5"/>
        <end position="91"/>
    </location>
</feature>
<dbReference type="InterPro" id="IPR001792">
    <property type="entry name" value="Acylphosphatase-like_dom"/>
</dbReference>
<evidence type="ECO:0000256" key="9">
    <source>
        <dbReference type="PROSITE-ProRule" id="PRU00520"/>
    </source>
</evidence>
<keyword evidence="3" id="KW-0436">Ligase</keyword>
<comment type="similarity">
    <text evidence="2 8">Belongs to the carbamoyltransferase HypF family.</text>
</comment>
<comment type="catalytic activity">
    <reaction evidence="7">
        <text>C-terminal L-cysteinyl-[HypE protein] + carbamoyl phosphate + ATP + H2O = C-terminal S-carboxamide-L-cysteinyl-[HypE protein] + AMP + phosphate + diphosphate + H(+)</text>
        <dbReference type="Rhea" id="RHEA:55636"/>
        <dbReference type="Rhea" id="RHEA-COMP:14247"/>
        <dbReference type="Rhea" id="RHEA-COMP:14392"/>
        <dbReference type="ChEBI" id="CHEBI:15377"/>
        <dbReference type="ChEBI" id="CHEBI:15378"/>
        <dbReference type="ChEBI" id="CHEBI:30616"/>
        <dbReference type="ChEBI" id="CHEBI:33019"/>
        <dbReference type="ChEBI" id="CHEBI:43474"/>
        <dbReference type="ChEBI" id="CHEBI:58228"/>
        <dbReference type="ChEBI" id="CHEBI:76913"/>
        <dbReference type="ChEBI" id="CHEBI:139126"/>
        <dbReference type="ChEBI" id="CHEBI:456215"/>
    </reaction>
</comment>
<dbReference type="Pfam" id="PF00708">
    <property type="entry name" value="Acylphosphatase"/>
    <property type="match status" value="1"/>
</dbReference>
<keyword evidence="4" id="KW-0479">Metal-binding</keyword>
<evidence type="ECO:0000256" key="3">
    <source>
        <dbReference type="ARBA" id="ARBA00022598"/>
    </source>
</evidence>
<evidence type="ECO:0000259" key="10">
    <source>
        <dbReference type="PROSITE" id="PS51160"/>
    </source>
</evidence>
<dbReference type="InterPro" id="IPR017945">
    <property type="entry name" value="DHBP_synth_RibB-like_a/b_dom"/>
</dbReference>
<dbReference type="InterPro" id="IPR011125">
    <property type="entry name" value="Znf_HypF"/>
</dbReference>
<evidence type="ECO:0000259" key="11">
    <source>
        <dbReference type="PROSITE" id="PS51163"/>
    </source>
</evidence>
<feature type="active site" evidence="9">
    <location>
        <position position="20"/>
    </location>
</feature>
<protein>
    <recommendedName>
        <fullName evidence="8">Carbamoyltransferase</fullName>
        <ecNumber evidence="8">6.2.-.-</ecNumber>
    </recommendedName>
</protein>
<dbReference type="GO" id="GO:0003725">
    <property type="term" value="F:double-stranded RNA binding"/>
    <property type="evidence" value="ECO:0007669"/>
    <property type="project" value="InterPro"/>
</dbReference>
<dbReference type="PROSITE" id="PS00150">
    <property type="entry name" value="ACYLPHOSPHATASE_1"/>
    <property type="match status" value="1"/>
</dbReference>